<gene>
    <name evidence="8" type="ORF">QYB95_14655</name>
</gene>
<evidence type="ECO:0000256" key="3">
    <source>
        <dbReference type="ARBA" id="ARBA00022692"/>
    </source>
</evidence>
<feature type="transmembrane region" description="Helical" evidence="6">
    <location>
        <begin position="219"/>
        <end position="239"/>
    </location>
</feature>
<dbReference type="PANTHER" id="PTHR34820:SF4">
    <property type="entry name" value="INNER MEMBRANE PROTEIN YEBZ"/>
    <property type="match status" value="1"/>
</dbReference>
<evidence type="ECO:0000256" key="4">
    <source>
        <dbReference type="ARBA" id="ARBA00022989"/>
    </source>
</evidence>
<dbReference type="InterPro" id="IPR032694">
    <property type="entry name" value="CopC/D"/>
</dbReference>
<dbReference type="Pfam" id="PF05425">
    <property type="entry name" value="CopD"/>
    <property type="match status" value="1"/>
</dbReference>
<keyword evidence="3 6" id="KW-0812">Transmembrane</keyword>
<name>A0ABT8GTP1_9BACL</name>
<keyword evidence="4 6" id="KW-1133">Transmembrane helix</keyword>
<evidence type="ECO:0000259" key="7">
    <source>
        <dbReference type="Pfam" id="PF05425"/>
    </source>
</evidence>
<feature type="transmembrane region" description="Helical" evidence="6">
    <location>
        <begin position="87"/>
        <end position="105"/>
    </location>
</feature>
<feature type="transmembrane region" description="Helical" evidence="6">
    <location>
        <begin position="41"/>
        <end position="67"/>
    </location>
</feature>
<dbReference type="RefSeq" id="WP_301139096.1">
    <property type="nucleotide sequence ID" value="NZ_JAUHTQ010000012.1"/>
</dbReference>
<feature type="transmembrane region" description="Helical" evidence="6">
    <location>
        <begin position="339"/>
        <end position="360"/>
    </location>
</feature>
<evidence type="ECO:0000313" key="9">
    <source>
        <dbReference type="Proteomes" id="UP001172743"/>
    </source>
</evidence>
<feature type="transmembrane region" description="Helical" evidence="6">
    <location>
        <begin position="179"/>
        <end position="199"/>
    </location>
</feature>
<proteinExistence type="predicted"/>
<comment type="caution">
    <text evidence="8">The sequence shown here is derived from an EMBL/GenBank/DDBJ whole genome shotgun (WGS) entry which is preliminary data.</text>
</comment>
<protein>
    <submittedName>
        <fullName evidence="8">CopD family protein</fullName>
    </submittedName>
</protein>
<feature type="domain" description="Copper resistance protein D" evidence="7">
    <location>
        <begin position="175"/>
        <end position="272"/>
    </location>
</feature>
<dbReference type="Proteomes" id="UP001172743">
    <property type="component" value="Unassembled WGS sequence"/>
</dbReference>
<keyword evidence="2" id="KW-1003">Cell membrane</keyword>
<feature type="transmembrane region" description="Helical" evidence="6">
    <location>
        <begin position="312"/>
        <end position="332"/>
    </location>
</feature>
<evidence type="ECO:0000256" key="5">
    <source>
        <dbReference type="ARBA" id="ARBA00023136"/>
    </source>
</evidence>
<keyword evidence="5 6" id="KW-0472">Membrane</keyword>
<organism evidence="8 9">
    <name type="scientific">Ureibacillus aquaedulcis</name>
    <dbReference type="NCBI Taxonomy" id="3058421"/>
    <lineage>
        <taxon>Bacteria</taxon>
        <taxon>Bacillati</taxon>
        <taxon>Bacillota</taxon>
        <taxon>Bacilli</taxon>
        <taxon>Bacillales</taxon>
        <taxon>Caryophanaceae</taxon>
        <taxon>Ureibacillus</taxon>
    </lineage>
</organism>
<comment type="subcellular location">
    <subcellularLocation>
        <location evidence="1">Cell membrane</location>
        <topology evidence="1">Multi-pass membrane protein</topology>
    </subcellularLocation>
</comment>
<dbReference type="InterPro" id="IPR008457">
    <property type="entry name" value="Cu-R_CopD_dom"/>
</dbReference>
<reference evidence="8" key="1">
    <citation type="submission" date="2023-07" db="EMBL/GenBank/DDBJ databases">
        <title>Ureibacillus sp. isolated from freshwater well.</title>
        <authorList>
            <person name="Kirdat K."/>
            <person name="Bhatt A."/>
            <person name="Teware R."/>
            <person name="Bhavsar Y."/>
            <person name="Yadav A."/>
        </authorList>
    </citation>
    <scope>NUCLEOTIDE SEQUENCE</scope>
    <source>
        <strain evidence="8">BA0131</strain>
    </source>
</reference>
<feature type="transmembrane region" description="Helical" evidence="6">
    <location>
        <begin position="112"/>
        <end position="130"/>
    </location>
</feature>
<keyword evidence="9" id="KW-1185">Reference proteome</keyword>
<dbReference type="EMBL" id="JAUHTQ010000012">
    <property type="protein sequence ID" value="MDN4494792.1"/>
    <property type="molecule type" value="Genomic_DNA"/>
</dbReference>
<evidence type="ECO:0000256" key="6">
    <source>
        <dbReference type="SAM" id="Phobius"/>
    </source>
</evidence>
<evidence type="ECO:0000313" key="8">
    <source>
        <dbReference type="EMBL" id="MDN4494792.1"/>
    </source>
</evidence>
<accession>A0ABT8GTP1</accession>
<sequence length="361" mass="40050">MALLGLLSQALVYLCFATIMGSFILAMIPEAKRPTIEVPKSALLAATSGIALFSFFPVFQILLYLVPNSGFGETLQSVLLTFEVGKAWLFTFIVSIILLLFISFFEVQANKLYASIGAALTFLLILSLGWSSHASSYNQLLGFVSDTVHFTAVTVWVGILIVISWFSKNHQSWANFLRWFTPVALVCFALTIVSGLLLMDIIVDDYTNSWPISYGQTLLLKHLLIIPLIVFAAINSLMIKKKVQIDESFNPLPWVKAESILMLLIFSVTAALGQQSPPRETEISSNNVSQLFRLVYQGQIQPNMQVQFAPNATAIMLAVVTLLFLALMIFSFIKKMPAIMTFVMGLFLVMSGYLSLMLSIQ</sequence>
<feature type="transmembrane region" description="Helical" evidence="6">
    <location>
        <begin position="150"/>
        <end position="167"/>
    </location>
</feature>
<feature type="transmembrane region" description="Helical" evidence="6">
    <location>
        <begin position="6"/>
        <end position="29"/>
    </location>
</feature>
<evidence type="ECO:0000256" key="1">
    <source>
        <dbReference type="ARBA" id="ARBA00004651"/>
    </source>
</evidence>
<dbReference type="PANTHER" id="PTHR34820">
    <property type="entry name" value="INNER MEMBRANE PROTEIN YEBZ"/>
    <property type="match status" value="1"/>
</dbReference>
<evidence type="ECO:0000256" key="2">
    <source>
        <dbReference type="ARBA" id="ARBA00022475"/>
    </source>
</evidence>